<dbReference type="PROSITE" id="PS00793">
    <property type="entry name" value="DHPS_2"/>
    <property type="match status" value="1"/>
</dbReference>
<keyword evidence="8 10" id="KW-0460">Magnesium</keyword>
<dbReference type="EC" id="2.5.1.15" evidence="5 10"/>
<evidence type="ECO:0000256" key="10">
    <source>
        <dbReference type="RuleBase" id="RU361205"/>
    </source>
</evidence>
<dbReference type="NCBIfam" id="TIGR01496">
    <property type="entry name" value="DHPS"/>
    <property type="match status" value="1"/>
</dbReference>
<comment type="function">
    <text evidence="10">Catalyzes the condensation of para-aminobenzoate (pABA) with 6-hydroxymethyl-7,8-dihydropterin diphosphate (DHPt-PP) to form 7,8-dihydropteroate (H2Pte), the immediate precursor of folate derivatives.</text>
</comment>
<keyword evidence="9 10" id="KW-0289">Folate biosynthesis</keyword>
<accession>A0ABV0KLI2</accession>
<proteinExistence type="inferred from homology"/>
<evidence type="ECO:0000256" key="3">
    <source>
        <dbReference type="ARBA" id="ARBA00004763"/>
    </source>
</evidence>
<comment type="pathway">
    <text evidence="3 10">Cofactor biosynthesis; tetrahydrofolate biosynthesis; 7,8-dihydrofolate from 2-amino-4-hydroxy-6-hydroxymethyl-7,8-dihydropteridine diphosphate and 4-aminobenzoate: step 1/2.</text>
</comment>
<evidence type="ECO:0000313" key="13">
    <source>
        <dbReference type="Proteomes" id="UP001476950"/>
    </source>
</evidence>
<dbReference type="GO" id="GO:0004156">
    <property type="term" value="F:dihydropteroate synthase activity"/>
    <property type="evidence" value="ECO:0007669"/>
    <property type="project" value="UniProtKB-EC"/>
</dbReference>
<evidence type="ECO:0000256" key="7">
    <source>
        <dbReference type="ARBA" id="ARBA00022723"/>
    </source>
</evidence>
<dbReference type="InterPro" id="IPR006390">
    <property type="entry name" value="DHP_synth_dom"/>
</dbReference>
<gene>
    <name evidence="12" type="primary">folP</name>
    <name evidence="12" type="ORF">NDI38_12375</name>
</gene>
<evidence type="ECO:0000256" key="6">
    <source>
        <dbReference type="ARBA" id="ARBA00022679"/>
    </source>
</evidence>
<dbReference type="EMBL" id="JAMPLM010000009">
    <property type="protein sequence ID" value="MEP1059235.1"/>
    <property type="molecule type" value="Genomic_DNA"/>
</dbReference>
<dbReference type="InterPro" id="IPR011005">
    <property type="entry name" value="Dihydropteroate_synth-like_sf"/>
</dbReference>
<comment type="similarity">
    <text evidence="4 10">Belongs to the DHPS family.</text>
</comment>
<comment type="caution">
    <text evidence="12">The sequence shown here is derived from an EMBL/GenBank/DDBJ whole genome shotgun (WGS) entry which is preliminary data.</text>
</comment>
<dbReference type="InterPro" id="IPR045031">
    <property type="entry name" value="DHP_synth-like"/>
</dbReference>
<protein>
    <recommendedName>
        <fullName evidence="5 10">Dihydropteroate synthase</fullName>
        <shortName evidence="10">DHPS</shortName>
        <ecNumber evidence="5 10">2.5.1.15</ecNumber>
    </recommendedName>
    <alternativeName>
        <fullName evidence="10">Dihydropteroate pyrophosphorylase</fullName>
    </alternativeName>
</protein>
<dbReference type="RefSeq" id="WP_190448993.1">
    <property type="nucleotide sequence ID" value="NZ_JAMPLM010000009.1"/>
</dbReference>
<dbReference type="SUPFAM" id="SSF51717">
    <property type="entry name" value="Dihydropteroate synthetase-like"/>
    <property type="match status" value="1"/>
</dbReference>
<dbReference type="PANTHER" id="PTHR20941">
    <property type="entry name" value="FOLATE SYNTHESIS PROTEINS"/>
    <property type="match status" value="1"/>
</dbReference>
<keyword evidence="7 10" id="KW-0479">Metal-binding</keyword>
<organism evidence="12 13">
    <name type="scientific">Stenomitos frigidus AS-A4</name>
    <dbReference type="NCBI Taxonomy" id="2933935"/>
    <lineage>
        <taxon>Bacteria</taxon>
        <taxon>Bacillati</taxon>
        <taxon>Cyanobacteriota</taxon>
        <taxon>Cyanophyceae</taxon>
        <taxon>Leptolyngbyales</taxon>
        <taxon>Leptolyngbyaceae</taxon>
        <taxon>Stenomitos</taxon>
    </lineage>
</organism>
<dbReference type="Gene3D" id="3.20.20.20">
    <property type="entry name" value="Dihydropteroate synthase-like"/>
    <property type="match status" value="1"/>
</dbReference>
<evidence type="ECO:0000256" key="8">
    <source>
        <dbReference type="ARBA" id="ARBA00022842"/>
    </source>
</evidence>
<reference evidence="12 13" key="1">
    <citation type="submission" date="2022-04" db="EMBL/GenBank/DDBJ databases">
        <title>Positive selection, recombination, and allopatry shape intraspecific diversity of widespread and dominant cyanobacteria.</title>
        <authorList>
            <person name="Wei J."/>
            <person name="Shu W."/>
            <person name="Hu C."/>
        </authorList>
    </citation>
    <scope>NUCLEOTIDE SEQUENCE [LARGE SCALE GENOMIC DNA]</scope>
    <source>
        <strain evidence="12 13">AS-A4</strain>
    </source>
</reference>
<evidence type="ECO:0000256" key="2">
    <source>
        <dbReference type="ARBA" id="ARBA00001946"/>
    </source>
</evidence>
<feature type="domain" description="Pterin-binding" evidence="11">
    <location>
        <begin position="23"/>
        <end position="277"/>
    </location>
</feature>
<evidence type="ECO:0000256" key="1">
    <source>
        <dbReference type="ARBA" id="ARBA00000012"/>
    </source>
</evidence>
<evidence type="ECO:0000256" key="4">
    <source>
        <dbReference type="ARBA" id="ARBA00009503"/>
    </source>
</evidence>
<name>A0ABV0KLI2_9CYAN</name>
<evidence type="ECO:0000259" key="11">
    <source>
        <dbReference type="PROSITE" id="PS50972"/>
    </source>
</evidence>
<dbReference type="Proteomes" id="UP001476950">
    <property type="component" value="Unassembled WGS sequence"/>
</dbReference>
<keyword evidence="13" id="KW-1185">Reference proteome</keyword>
<dbReference type="PROSITE" id="PS00792">
    <property type="entry name" value="DHPS_1"/>
    <property type="match status" value="1"/>
</dbReference>
<dbReference type="PANTHER" id="PTHR20941:SF1">
    <property type="entry name" value="FOLIC ACID SYNTHESIS PROTEIN FOL1"/>
    <property type="match status" value="1"/>
</dbReference>
<evidence type="ECO:0000313" key="12">
    <source>
        <dbReference type="EMBL" id="MEP1059235.1"/>
    </source>
</evidence>
<keyword evidence="6 10" id="KW-0808">Transferase</keyword>
<comment type="cofactor">
    <cofactor evidence="2 10">
        <name>Mg(2+)</name>
        <dbReference type="ChEBI" id="CHEBI:18420"/>
    </cofactor>
</comment>
<evidence type="ECO:0000256" key="5">
    <source>
        <dbReference type="ARBA" id="ARBA00012458"/>
    </source>
</evidence>
<sequence length="292" mass="31766">MPKNELPSVWQVRNQTFDWGDRTYLMGVLNVTPDSFSDGGLFHAPEAAIVQARTLIAAGVDILDVGGQSTRPNAIEISLDEELERVLPIIQAVRQESDVPLSIDTTRASVAQAAIAAGADLVNDISGATYDAEMLPVVAKLGVPIVLMHIRGMPQTMQQLTDYEDLISDILTFLKARIDAAIACGIDRSRIAIDPGIGFAKTYAQNLEILRRLPEFHALGYPLLVGASRKSFIGHILNQPDPQQRVWGTAAACCAAIAGKADLLRVHDVKEMKDVCRVADALFRSYVLHTKL</sequence>
<evidence type="ECO:0000256" key="9">
    <source>
        <dbReference type="ARBA" id="ARBA00022909"/>
    </source>
</evidence>
<dbReference type="InterPro" id="IPR000489">
    <property type="entry name" value="Pterin-binding_dom"/>
</dbReference>
<dbReference type="Pfam" id="PF00809">
    <property type="entry name" value="Pterin_bind"/>
    <property type="match status" value="1"/>
</dbReference>
<comment type="catalytic activity">
    <reaction evidence="1">
        <text>(7,8-dihydropterin-6-yl)methyl diphosphate + 4-aminobenzoate = 7,8-dihydropteroate + diphosphate</text>
        <dbReference type="Rhea" id="RHEA:19949"/>
        <dbReference type="ChEBI" id="CHEBI:17836"/>
        <dbReference type="ChEBI" id="CHEBI:17839"/>
        <dbReference type="ChEBI" id="CHEBI:33019"/>
        <dbReference type="ChEBI" id="CHEBI:72950"/>
        <dbReference type="EC" id="2.5.1.15"/>
    </reaction>
</comment>
<dbReference type="PROSITE" id="PS50972">
    <property type="entry name" value="PTERIN_BINDING"/>
    <property type="match status" value="1"/>
</dbReference>
<dbReference type="CDD" id="cd00739">
    <property type="entry name" value="DHPS"/>
    <property type="match status" value="1"/>
</dbReference>